<keyword evidence="16" id="KW-1185">Reference proteome</keyword>
<keyword evidence="4 9" id="KW-0479">Metal-binding</keyword>
<proteinExistence type="inferred from homology"/>
<dbReference type="InterPro" id="IPR044929">
    <property type="entry name" value="DNA/RNA_non-sp_Endonuclease_sf"/>
</dbReference>
<evidence type="ECO:0000256" key="5">
    <source>
        <dbReference type="ARBA" id="ARBA00022759"/>
    </source>
</evidence>
<dbReference type="GO" id="GO:0004519">
    <property type="term" value="F:endonuclease activity"/>
    <property type="evidence" value="ECO:0007669"/>
    <property type="project" value="UniProtKB-UniRule"/>
</dbReference>
<comment type="caution">
    <text evidence="15">The sequence shown here is derived from an EMBL/GenBank/DDBJ whole genome shotgun (WGS) entry which is preliminary data.</text>
</comment>
<dbReference type="InterPro" id="IPR001604">
    <property type="entry name" value="Endo_G_ENPP1-like_dom"/>
</dbReference>
<dbReference type="GO" id="GO:0046872">
    <property type="term" value="F:metal ion binding"/>
    <property type="evidence" value="ECO:0007669"/>
    <property type="project" value="UniProtKB-KW"/>
</dbReference>
<evidence type="ECO:0000256" key="8">
    <source>
        <dbReference type="PIRSR" id="PIRSR640255-1"/>
    </source>
</evidence>
<dbReference type="SMART" id="SM00892">
    <property type="entry name" value="Endonuclease_NS"/>
    <property type="match status" value="1"/>
</dbReference>
<gene>
    <name evidence="15" type="ORF">FS320_43300</name>
</gene>
<dbReference type="InterPro" id="IPR044925">
    <property type="entry name" value="His-Me_finger_sf"/>
</dbReference>
<evidence type="ECO:0000259" key="14">
    <source>
        <dbReference type="SMART" id="SM00892"/>
    </source>
</evidence>
<dbReference type="PROSITE" id="PS51257">
    <property type="entry name" value="PROKAR_LIPOPROTEIN"/>
    <property type="match status" value="1"/>
</dbReference>
<dbReference type="RefSeq" id="WP_162003636.1">
    <property type="nucleotide sequence ID" value="NZ_VOSJ01000785.1"/>
</dbReference>
<dbReference type="InterPro" id="IPR020821">
    <property type="entry name" value="ENPP1-3/EXOG-like_nuc-like"/>
</dbReference>
<feature type="active site" description="Proton acceptor" evidence="8">
    <location>
        <position position="116"/>
    </location>
</feature>
<sequence length="299" mass="33129">MRRPNPLPAFVLVVLIATSHAAAAACPQHFFGGMAPALSNSKLTPKTRQICYMEFALLHSGLTRTPLWVAEHLSPRRASGARALNRVNNFHADPNLPSDERAELSDYTRSGFDRGHMAPAGDMTTPQGMDESFSLANMVPQNSDNNRNLWESIERAVRDYSERQEIYVVTSPLFQSENLQALKGRVLVPTHIAKAVFDPRLNAGAAYLTPNQEGDEYRIISLAELQQLSGIDPFPQLPPDIKQTILNLHTPQLQRSKGPGRNTRRPPPQADVQEQRPAPSQDGFIGGILEAIDEFGRRP</sequence>
<comment type="cofactor">
    <cofactor evidence="1 10">
        <name>Mg(2+)</name>
        <dbReference type="ChEBI" id="CHEBI:18420"/>
    </cofactor>
</comment>
<dbReference type="Gene3D" id="3.40.570.10">
    <property type="entry name" value="Extracellular Endonuclease, subunit A"/>
    <property type="match status" value="1"/>
</dbReference>
<dbReference type="SMART" id="SM00477">
    <property type="entry name" value="NUC"/>
    <property type="match status" value="1"/>
</dbReference>
<evidence type="ECO:0000256" key="10">
    <source>
        <dbReference type="RuleBase" id="RU366055"/>
    </source>
</evidence>
<keyword evidence="6 10" id="KW-0378">Hydrolase</keyword>
<keyword evidence="7" id="KW-0460">Magnesium</keyword>
<organism evidence="15 16">
    <name type="scientific">Microvirga tunisiensis</name>
    <dbReference type="NCBI Taxonomy" id="2108360"/>
    <lineage>
        <taxon>Bacteria</taxon>
        <taxon>Pseudomonadati</taxon>
        <taxon>Pseudomonadota</taxon>
        <taxon>Alphaproteobacteria</taxon>
        <taxon>Hyphomicrobiales</taxon>
        <taxon>Methylobacteriaceae</taxon>
        <taxon>Microvirga</taxon>
    </lineage>
</organism>
<dbReference type="GO" id="GO:0016787">
    <property type="term" value="F:hydrolase activity"/>
    <property type="evidence" value="ECO:0007669"/>
    <property type="project" value="UniProtKB-KW"/>
</dbReference>
<feature type="region of interest" description="Disordered" evidence="11">
    <location>
        <begin position="250"/>
        <end position="286"/>
    </location>
</feature>
<evidence type="ECO:0000256" key="7">
    <source>
        <dbReference type="ARBA" id="ARBA00022842"/>
    </source>
</evidence>
<evidence type="ECO:0000256" key="12">
    <source>
        <dbReference type="SAM" id="SignalP"/>
    </source>
</evidence>
<evidence type="ECO:0000313" key="15">
    <source>
        <dbReference type="EMBL" id="MPR31500.1"/>
    </source>
</evidence>
<dbReference type="Proteomes" id="UP000403266">
    <property type="component" value="Unassembled WGS sequence"/>
</dbReference>
<comment type="similarity">
    <text evidence="2 10">Belongs to the DNA/RNA non-specific endonuclease family.</text>
</comment>
<evidence type="ECO:0000256" key="11">
    <source>
        <dbReference type="SAM" id="MobiDB-lite"/>
    </source>
</evidence>
<evidence type="ECO:0000256" key="6">
    <source>
        <dbReference type="ARBA" id="ARBA00022801"/>
    </source>
</evidence>
<name>A0A5N7MXS0_9HYPH</name>
<feature type="domain" description="ENPP1-3/EXOG-like endonuclease/phosphodiesterase" evidence="13">
    <location>
        <begin position="52"/>
        <end position="240"/>
    </location>
</feature>
<dbReference type="Pfam" id="PF01223">
    <property type="entry name" value="Endonuclease_NS"/>
    <property type="match status" value="1"/>
</dbReference>
<dbReference type="EMBL" id="VOSK01000737">
    <property type="protein sequence ID" value="MPR31500.1"/>
    <property type="molecule type" value="Genomic_DNA"/>
</dbReference>
<protein>
    <recommendedName>
        <fullName evidence="10">Endonuclease</fullName>
        <ecNumber evidence="10">3.1.30.-</ecNumber>
    </recommendedName>
</protein>
<evidence type="ECO:0000256" key="9">
    <source>
        <dbReference type="PIRSR" id="PIRSR640255-2"/>
    </source>
</evidence>
<evidence type="ECO:0000256" key="2">
    <source>
        <dbReference type="ARBA" id="ARBA00010052"/>
    </source>
</evidence>
<feature type="domain" description="DNA/RNA non-specific endonuclease/pyrophosphatase/phosphodiesterase" evidence="14">
    <location>
        <begin position="51"/>
        <end position="240"/>
    </location>
</feature>
<feature type="binding site" evidence="9">
    <location>
        <position position="146"/>
    </location>
    <ligand>
        <name>Mg(2+)</name>
        <dbReference type="ChEBI" id="CHEBI:18420"/>
        <note>catalytic</note>
    </ligand>
</feature>
<dbReference type="EC" id="3.1.30.-" evidence="10"/>
<dbReference type="GO" id="GO:0003676">
    <property type="term" value="F:nucleic acid binding"/>
    <property type="evidence" value="ECO:0007669"/>
    <property type="project" value="InterPro"/>
</dbReference>
<feature type="chain" id="PRO_5030135846" description="Endonuclease" evidence="12">
    <location>
        <begin position="25"/>
        <end position="299"/>
    </location>
</feature>
<evidence type="ECO:0000313" key="16">
    <source>
        <dbReference type="Proteomes" id="UP000403266"/>
    </source>
</evidence>
<evidence type="ECO:0000256" key="4">
    <source>
        <dbReference type="ARBA" id="ARBA00022723"/>
    </source>
</evidence>
<evidence type="ECO:0000256" key="1">
    <source>
        <dbReference type="ARBA" id="ARBA00001946"/>
    </source>
</evidence>
<keyword evidence="12" id="KW-0732">Signal</keyword>
<reference evidence="15 16" key="1">
    <citation type="journal article" date="2019" name="Syst. Appl. Microbiol.">
        <title>Microvirga tunisiensis sp. nov., a root nodule symbiotic bacterium isolated from Lupinus micranthus and L. luteus grown in Northern Tunisia.</title>
        <authorList>
            <person name="Msaddak A."/>
            <person name="Rejili M."/>
            <person name="Duran D."/>
            <person name="Mars M."/>
            <person name="Palacios J.M."/>
            <person name="Ruiz-Argueso T."/>
            <person name="Rey L."/>
            <person name="Imperial J."/>
        </authorList>
    </citation>
    <scope>NUCLEOTIDE SEQUENCE [LARGE SCALE GENOMIC DNA]</scope>
    <source>
        <strain evidence="15 16">Lmie10</strain>
    </source>
</reference>
<keyword evidence="3 10" id="KW-0540">Nuclease</keyword>
<dbReference type="SUPFAM" id="SSF54060">
    <property type="entry name" value="His-Me finger endonucleases"/>
    <property type="match status" value="1"/>
</dbReference>
<evidence type="ECO:0000256" key="3">
    <source>
        <dbReference type="ARBA" id="ARBA00022722"/>
    </source>
</evidence>
<dbReference type="InterPro" id="IPR018524">
    <property type="entry name" value="DNA/RNA_endonuclease_AS"/>
</dbReference>
<keyword evidence="5 10" id="KW-0255">Endonuclease</keyword>
<dbReference type="PROSITE" id="PS01070">
    <property type="entry name" value="NUCLEASE_NON_SPEC"/>
    <property type="match status" value="1"/>
</dbReference>
<evidence type="ECO:0000259" key="13">
    <source>
        <dbReference type="SMART" id="SM00477"/>
    </source>
</evidence>
<accession>A0A5N7MXS0</accession>
<dbReference type="PANTHER" id="PTHR13966">
    <property type="entry name" value="ENDONUCLEASE RELATED"/>
    <property type="match status" value="1"/>
</dbReference>
<feature type="signal peptide" evidence="12">
    <location>
        <begin position="1"/>
        <end position="24"/>
    </location>
</feature>
<dbReference type="InterPro" id="IPR040255">
    <property type="entry name" value="Non-specific_endonuclease"/>
</dbReference>
<dbReference type="AlphaFoldDB" id="A0A5N7MXS0"/>
<dbReference type="PANTHER" id="PTHR13966:SF5">
    <property type="entry name" value="ENDONUCLEASE G, MITOCHONDRIAL"/>
    <property type="match status" value="1"/>
</dbReference>